<proteinExistence type="predicted"/>
<protein>
    <submittedName>
        <fullName evidence="2">Uncharacterized protein</fullName>
    </submittedName>
</protein>
<feature type="transmembrane region" description="Helical" evidence="1">
    <location>
        <begin position="55"/>
        <end position="73"/>
    </location>
</feature>
<comment type="caution">
    <text evidence="2">The sequence shown here is derived from an EMBL/GenBank/DDBJ whole genome shotgun (WGS) entry which is preliminary data.</text>
</comment>
<dbReference type="Proteomes" id="UP000051217">
    <property type="component" value="Unassembled WGS sequence"/>
</dbReference>
<evidence type="ECO:0000313" key="3">
    <source>
        <dbReference type="Proteomes" id="UP000051217"/>
    </source>
</evidence>
<evidence type="ECO:0000256" key="1">
    <source>
        <dbReference type="SAM" id="Phobius"/>
    </source>
</evidence>
<keyword evidence="3" id="KW-1185">Reference proteome</keyword>
<name>A0ABR5PHQ4_9LACO</name>
<gene>
    <name evidence="2" type="ORF">FC65_GL000811</name>
</gene>
<accession>A0ABR5PHQ4</accession>
<evidence type="ECO:0000313" key="2">
    <source>
        <dbReference type="EMBL" id="KRM23023.1"/>
    </source>
</evidence>
<reference evidence="2 3" key="1">
    <citation type="journal article" date="2015" name="Genome Announc.">
        <title>Expanding the biotechnology potential of lactobacilli through comparative genomics of 213 strains and associated genera.</title>
        <authorList>
            <person name="Sun Z."/>
            <person name="Harris H.M."/>
            <person name="McCann A."/>
            <person name="Guo C."/>
            <person name="Argimon S."/>
            <person name="Zhang W."/>
            <person name="Yang X."/>
            <person name="Jeffery I.B."/>
            <person name="Cooney J.C."/>
            <person name="Kagawa T.F."/>
            <person name="Liu W."/>
            <person name="Song Y."/>
            <person name="Salvetti E."/>
            <person name="Wrobel A."/>
            <person name="Rasinkangas P."/>
            <person name="Parkhill J."/>
            <person name="Rea M.C."/>
            <person name="O'Sullivan O."/>
            <person name="Ritari J."/>
            <person name="Douillard F.P."/>
            <person name="Paul Ross R."/>
            <person name="Yang R."/>
            <person name="Briner A.E."/>
            <person name="Felis G.E."/>
            <person name="de Vos W.M."/>
            <person name="Barrangou R."/>
            <person name="Klaenhammer T.R."/>
            <person name="Caufield P.W."/>
            <person name="Cui Y."/>
            <person name="Zhang H."/>
            <person name="O'Toole P.W."/>
        </authorList>
    </citation>
    <scope>NUCLEOTIDE SEQUENCE [LARGE SCALE GENOMIC DNA]</scope>
    <source>
        <strain evidence="2 3">DSM 15836</strain>
    </source>
</reference>
<sequence length="287" mass="33380">MGSKFNINKQNTEYSLKLLTAQGHLYSRTKFIGYTGLILDVIPILLKFWVKNQNIIDNTVIIVTVLSIILAQYEKHKIKQAAKIQELFDIKIFGLPWNEILAGEKPNIELINKNSQKNKHMHYKDWYNNPKMDSENLNILICQRSNVSWNIELHKICRYSLGSLLFLLFVVCLFFIFLENRYLPALNKAVIVLLPLIVKCINLYIGFGTLQKNEKSLLSKIDKSIQTLDNIDSKWTLRNIQDYIFNNIRCSSILVPDWIHSLTKNKQEKANNEAMEGIKDILKEHLS</sequence>
<dbReference type="InterPro" id="IPR049920">
    <property type="entry name" value="IK1_05631-like"/>
</dbReference>
<keyword evidence="1" id="KW-0812">Transmembrane</keyword>
<organism evidence="2 3">
    <name type="scientific">Ligilactobacillus acidipiscis DSM 15836</name>
    <dbReference type="NCBI Taxonomy" id="1423716"/>
    <lineage>
        <taxon>Bacteria</taxon>
        <taxon>Bacillati</taxon>
        <taxon>Bacillota</taxon>
        <taxon>Bacilli</taxon>
        <taxon>Lactobacillales</taxon>
        <taxon>Lactobacillaceae</taxon>
        <taxon>Ligilactobacillus</taxon>
    </lineage>
</organism>
<keyword evidence="1" id="KW-0472">Membrane</keyword>
<dbReference type="RefSeq" id="WP_056972505.1">
    <property type="nucleotide sequence ID" value="NZ_AZFI01000190.1"/>
</dbReference>
<feature type="transmembrane region" description="Helical" evidence="1">
    <location>
        <begin position="190"/>
        <end position="210"/>
    </location>
</feature>
<dbReference type="Pfam" id="PF18159">
    <property type="entry name" value="S_4TM"/>
    <property type="match status" value="1"/>
</dbReference>
<dbReference type="EMBL" id="AZFI01000190">
    <property type="protein sequence ID" value="KRM23023.1"/>
    <property type="molecule type" value="Genomic_DNA"/>
</dbReference>
<feature type="transmembrane region" description="Helical" evidence="1">
    <location>
        <begin position="159"/>
        <end position="178"/>
    </location>
</feature>
<keyword evidence="1" id="KW-1133">Transmembrane helix</keyword>
<feature type="transmembrane region" description="Helical" evidence="1">
    <location>
        <begin position="31"/>
        <end position="49"/>
    </location>
</feature>